<keyword evidence="2" id="KW-1185">Reference proteome</keyword>
<reference evidence="1" key="2">
    <citation type="submission" date="2025-08" db="UniProtKB">
        <authorList>
            <consortium name="Ensembl"/>
        </authorList>
    </citation>
    <scope>IDENTIFICATION</scope>
</reference>
<dbReference type="PRINTS" id="PR02045">
    <property type="entry name" value="F138DOMAIN"/>
</dbReference>
<dbReference type="OMA" id="ETTDACH"/>
<protein>
    <submittedName>
        <fullName evidence="1">Uncharacterized protein</fullName>
    </submittedName>
</protein>
<name>A0A8I5TJE1_PONAB</name>
<reference evidence="1 2" key="1">
    <citation type="submission" date="2008-02" db="EMBL/GenBank/DDBJ databases">
        <title>A 6x draft sequence assembly of the Pongo pygmaeus abelii genome.</title>
        <authorList>
            <person name="Wilson R.K."/>
            <person name="Mardis E."/>
        </authorList>
    </citation>
    <scope>NUCLEOTIDE SEQUENCE [LARGE SCALE GENOMIC DNA]</scope>
</reference>
<dbReference type="Ensembl" id="ENSPPYT00000040951.1">
    <property type="protein sequence ID" value="ENSPPYP00000039816.1"/>
    <property type="gene ID" value="ENSPPYG00000031758.1"/>
</dbReference>
<dbReference type="Proteomes" id="UP000001595">
    <property type="component" value="Chromosome 12"/>
</dbReference>
<sequence>MLARLQWCDLSSLQPPPPRFKRYSPSSASRVDETTDACHHAQLIFVYLVEMGFHYVGQAGLELLTSSDPPASASQSARLTDVTHHAQPGSNFSWKKHCHLSQLYLLLDRIVAVILRKCQLPACL</sequence>
<accession>A0A8I5TJE1</accession>
<dbReference type="PANTHER" id="PTHR12138:SF162">
    <property type="entry name" value="CHROMOSOME UNDETERMINED SCAFFOLD_275, WHOLE GENOME SHOTGUN SEQUENCE"/>
    <property type="match status" value="1"/>
</dbReference>
<evidence type="ECO:0000313" key="1">
    <source>
        <dbReference type="Ensembl" id="ENSPPYP00000039816.1"/>
    </source>
</evidence>
<organism evidence="1 2">
    <name type="scientific">Pongo abelii</name>
    <name type="common">Sumatran orangutan</name>
    <name type="synonym">Pongo pygmaeus abelii</name>
    <dbReference type="NCBI Taxonomy" id="9601"/>
    <lineage>
        <taxon>Eukaryota</taxon>
        <taxon>Metazoa</taxon>
        <taxon>Chordata</taxon>
        <taxon>Craniata</taxon>
        <taxon>Vertebrata</taxon>
        <taxon>Euteleostomi</taxon>
        <taxon>Mammalia</taxon>
        <taxon>Eutheria</taxon>
        <taxon>Euarchontoglires</taxon>
        <taxon>Primates</taxon>
        <taxon>Haplorrhini</taxon>
        <taxon>Catarrhini</taxon>
        <taxon>Hominidae</taxon>
        <taxon>Pongo</taxon>
    </lineage>
</organism>
<dbReference type="GeneTree" id="ENSGT01120000271815"/>
<evidence type="ECO:0000313" key="2">
    <source>
        <dbReference type="Proteomes" id="UP000001595"/>
    </source>
</evidence>
<dbReference type="PANTHER" id="PTHR12138">
    <property type="entry name" value="PRIMATE-EXPANDED PROTEIN FAMILY"/>
    <property type="match status" value="1"/>
</dbReference>
<proteinExistence type="predicted"/>
<reference evidence="1" key="3">
    <citation type="submission" date="2025-09" db="UniProtKB">
        <authorList>
            <consortium name="Ensembl"/>
        </authorList>
    </citation>
    <scope>IDENTIFICATION</scope>
</reference>
<dbReference type="AlphaFoldDB" id="A0A8I5TJE1"/>